<dbReference type="Gene3D" id="2.40.110.10">
    <property type="entry name" value="Butyryl-CoA Dehydrogenase, subunit A, domain 2"/>
    <property type="match status" value="1"/>
</dbReference>
<dbReference type="RefSeq" id="WP_058642798.1">
    <property type="nucleotide sequence ID" value="NZ_LDSL01000096.1"/>
</dbReference>
<keyword evidence="5" id="KW-0560">Oxidoreductase</keyword>
<dbReference type="InterPro" id="IPR037069">
    <property type="entry name" value="AcylCoA_DH/ox_N_sf"/>
</dbReference>
<feature type="domain" description="Acyl-CoA dehydrogenase/oxidase N-terminal" evidence="8">
    <location>
        <begin position="6"/>
        <end position="117"/>
    </location>
</feature>
<dbReference type="Pfam" id="PF02771">
    <property type="entry name" value="Acyl-CoA_dh_N"/>
    <property type="match status" value="1"/>
</dbReference>
<protein>
    <submittedName>
        <fullName evidence="9">Acyl-CoA dehydrogenase</fullName>
    </submittedName>
</protein>
<dbReference type="GO" id="GO:0016627">
    <property type="term" value="F:oxidoreductase activity, acting on the CH-CH group of donors"/>
    <property type="evidence" value="ECO:0007669"/>
    <property type="project" value="InterPro"/>
</dbReference>
<evidence type="ECO:0000256" key="3">
    <source>
        <dbReference type="ARBA" id="ARBA00022630"/>
    </source>
</evidence>
<dbReference type="Gene3D" id="1.20.140.10">
    <property type="entry name" value="Butyryl-CoA Dehydrogenase, subunit A, domain 3"/>
    <property type="match status" value="1"/>
</dbReference>
<proteinExistence type="inferred from homology"/>
<feature type="domain" description="Acyl-CoA dehydrogenase/oxidase C-terminal" evidence="6">
    <location>
        <begin position="231"/>
        <end position="397"/>
    </location>
</feature>
<keyword evidence="3" id="KW-0285">Flavoprotein</keyword>
<dbReference type="Proteomes" id="UP000072741">
    <property type="component" value="Unassembled WGS sequence"/>
</dbReference>
<keyword evidence="4" id="KW-0274">FAD</keyword>
<evidence type="ECO:0000256" key="4">
    <source>
        <dbReference type="ARBA" id="ARBA00022827"/>
    </source>
</evidence>
<accession>A0A147GRG6</accession>
<dbReference type="SUPFAM" id="SSF56645">
    <property type="entry name" value="Acyl-CoA dehydrogenase NM domain-like"/>
    <property type="match status" value="1"/>
</dbReference>
<dbReference type="InterPro" id="IPR036250">
    <property type="entry name" value="AcylCo_DH-like_C"/>
</dbReference>
<evidence type="ECO:0000256" key="1">
    <source>
        <dbReference type="ARBA" id="ARBA00001974"/>
    </source>
</evidence>
<dbReference type="Gene3D" id="1.10.540.10">
    <property type="entry name" value="Acyl-CoA dehydrogenase/oxidase, N-terminal domain"/>
    <property type="match status" value="1"/>
</dbReference>
<dbReference type="PANTHER" id="PTHR43292">
    <property type="entry name" value="ACYL-COA DEHYDROGENASE"/>
    <property type="match status" value="1"/>
</dbReference>
<dbReference type="AlphaFoldDB" id="A0A147GRG6"/>
<dbReference type="Pfam" id="PF02770">
    <property type="entry name" value="Acyl-CoA_dh_M"/>
    <property type="match status" value="1"/>
</dbReference>
<organism evidence="9 10">
    <name type="scientific">Pseudacidovorax intermedius</name>
    <dbReference type="NCBI Taxonomy" id="433924"/>
    <lineage>
        <taxon>Bacteria</taxon>
        <taxon>Pseudomonadati</taxon>
        <taxon>Pseudomonadota</taxon>
        <taxon>Betaproteobacteria</taxon>
        <taxon>Burkholderiales</taxon>
        <taxon>Comamonadaceae</taxon>
        <taxon>Pseudacidovorax</taxon>
    </lineage>
</organism>
<keyword evidence="10" id="KW-1185">Reference proteome</keyword>
<dbReference type="GO" id="GO:0050660">
    <property type="term" value="F:flavin adenine dinucleotide binding"/>
    <property type="evidence" value="ECO:0007669"/>
    <property type="project" value="InterPro"/>
</dbReference>
<dbReference type="InterPro" id="IPR009075">
    <property type="entry name" value="AcylCo_DH/oxidase_C"/>
</dbReference>
<dbReference type="InterPro" id="IPR046373">
    <property type="entry name" value="Acyl-CoA_Oxase/DH_mid-dom_sf"/>
</dbReference>
<dbReference type="PANTHER" id="PTHR43292:SF3">
    <property type="entry name" value="ACYL-COA DEHYDROGENASE FADE29"/>
    <property type="match status" value="1"/>
</dbReference>
<comment type="similarity">
    <text evidence="2">Belongs to the acyl-CoA dehydrogenase family.</text>
</comment>
<dbReference type="InterPro" id="IPR052161">
    <property type="entry name" value="Mycobact_Acyl-CoA_DH"/>
</dbReference>
<evidence type="ECO:0000313" key="10">
    <source>
        <dbReference type="Proteomes" id="UP000072741"/>
    </source>
</evidence>
<dbReference type="InterPro" id="IPR009100">
    <property type="entry name" value="AcylCoA_DH/oxidase_NM_dom_sf"/>
</dbReference>
<evidence type="ECO:0000256" key="2">
    <source>
        <dbReference type="ARBA" id="ARBA00009347"/>
    </source>
</evidence>
<feature type="domain" description="Acyl-CoA oxidase/dehydrogenase middle" evidence="7">
    <location>
        <begin position="125"/>
        <end position="211"/>
    </location>
</feature>
<dbReference type="Pfam" id="PF00441">
    <property type="entry name" value="Acyl-CoA_dh_1"/>
    <property type="match status" value="1"/>
</dbReference>
<evidence type="ECO:0000256" key="5">
    <source>
        <dbReference type="ARBA" id="ARBA00023002"/>
    </source>
</evidence>
<evidence type="ECO:0000259" key="7">
    <source>
        <dbReference type="Pfam" id="PF02770"/>
    </source>
</evidence>
<dbReference type="SUPFAM" id="SSF47203">
    <property type="entry name" value="Acyl-CoA dehydrogenase C-terminal domain-like"/>
    <property type="match status" value="1"/>
</dbReference>
<reference evidence="9 10" key="1">
    <citation type="journal article" date="2016" name="Front. Microbiol.">
        <title>Genomic Resource of Rice Seed Associated Bacteria.</title>
        <authorList>
            <person name="Midha S."/>
            <person name="Bansal K."/>
            <person name="Sharma S."/>
            <person name="Kumar N."/>
            <person name="Patil P.P."/>
            <person name="Chaudhry V."/>
            <person name="Patil P.B."/>
        </authorList>
    </citation>
    <scope>NUCLEOTIDE SEQUENCE [LARGE SCALE GENOMIC DNA]</scope>
    <source>
        <strain evidence="9 10">NS331</strain>
    </source>
</reference>
<dbReference type="InterPro" id="IPR006091">
    <property type="entry name" value="Acyl-CoA_Oxase/DH_mid-dom"/>
</dbReference>
<comment type="cofactor">
    <cofactor evidence="1">
        <name>FAD</name>
        <dbReference type="ChEBI" id="CHEBI:57692"/>
    </cofactor>
</comment>
<dbReference type="InterPro" id="IPR013786">
    <property type="entry name" value="AcylCoA_DH/ox_N"/>
</dbReference>
<dbReference type="GO" id="GO:0005886">
    <property type="term" value="C:plasma membrane"/>
    <property type="evidence" value="ECO:0007669"/>
    <property type="project" value="TreeGrafter"/>
</dbReference>
<evidence type="ECO:0000259" key="8">
    <source>
        <dbReference type="Pfam" id="PF02771"/>
    </source>
</evidence>
<evidence type="ECO:0000259" key="6">
    <source>
        <dbReference type="Pfam" id="PF00441"/>
    </source>
</evidence>
<name>A0A147GRG6_9BURK</name>
<gene>
    <name evidence="9" type="ORF">NS331_15135</name>
</gene>
<dbReference type="OrthoDB" id="9770681at2"/>
<sequence length="400" mass="44111">MDFDFTPEERAFRTQVRDFIASNLDPQVQAKLAEHRSLTRDEIVAWQRTLDGRNWATPSWPAAWGGPGFTPVQRYIFFDELHQAPAPEPLSFNVAMIGPVIATFGTDAQKRRFLPRIRRLDDWWCQGFSEPGAGSDLASLKASARRDGEHYVVNGSKIWQGMAHYADWMFTLVRTDPTATKQAGISMLLIDLRLPGVEVRPIVTMDGRHEVNAVFLDEVRVPVDCRVGEENGGWAITKFLLGNERTGIARVGMSRHILRRARTLAQQRIASGGECLADDPVFRQAAAALEIELHALEITQMRLIAEADAHSGTPDPRSSILKIRGTQLRQQASELMLSAAGPSALAAAGEFQAFADGQWPAQAPWSTTVAPVYLSLRAASIYGGSTEVQKNILAKTVLGL</sequence>
<evidence type="ECO:0000313" key="9">
    <source>
        <dbReference type="EMBL" id="KTT18940.1"/>
    </source>
</evidence>
<dbReference type="FunFam" id="2.40.110.10:FF:000011">
    <property type="entry name" value="Acyl-CoA dehydrogenase FadE34"/>
    <property type="match status" value="1"/>
</dbReference>
<dbReference type="EMBL" id="LDSL01000096">
    <property type="protein sequence ID" value="KTT18940.1"/>
    <property type="molecule type" value="Genomic_DNA"/>
</dbReference>
<comment type="caution">
    <text evidence="9">The sequence shown here is derived from an EMBL/GenBank/DDBJ whole genome shotgun (WGS) entry which is preliminary data.</text>
</comment>